<comment type="caution">
    <text evidence="2">The sequence shown here is derived from an EMBL/GenBank/DDBJ whole genome shotgun (WGS) entry which is preliminary data.</text>
</comment>
<organism evidence="2 3">
    <name type="scientific">Xylanibacter muris</name>
    <dbReference type="NCBI Taxonomy" id="2736290"/>
    <lineage>
        <taxon>Bacteria</taxon>
        <taxon>Pseudomonadati</taxon>
        <taxon>Bacteroidota</taxon>
        <taxon>Bacteroidia</taxon>
        <taxon>Bacteroidales</taxon>
        <taxon>Prevotellaceae</taxon>
        <taxon>Xylanibacter</taxon>
    </lineage>
</organism>
<keyword evidence="1" id="KW-0472">Membrane</keyword>
<feature type="transmembrane region" description="Helical" evidence="1">
    <location>
        <begin position="7"/>
        <end position="25"/>
    </location>
</feature>
<evidence type="ECO:0000313" key="3">
    <source>
        <dbReference type="Proteomes" id="UP000714420"/>
    </source>
</evidence>
<keyword evidence="3" id="KW-1185">Reference proteome</keyword>
<protein>
    <submittedName>
        <fullName evidence="2">DUF2752 domain-containing protein</fullName>
    </submittedName>
</protein>
<dbReference type="InterPro" id="IPR021215">
    <property type="entry name" value="DUF2752"/>
</dbReference>
<proteinExistence type="predicted"/>
<accession>A0ABX2AJH8</accession>
<dbReference type="EMBL" id="JABKKF010000001">
    <property type="protein sequence ID" value="NPD90855.1"/>
    <property type="molecule type" value="Genomic_DNA"/>
</dbReference>
<dbReference type="Pfam" id="PF10825">
    <property type="entry name" value="DUF2752"/>
    <property type="match status" value="1"/>
</dbReference>
<dbReference type="Proteomes" id="UP000714420">
    <property type="component" value="Unassembled WGS sequence"/>
</dbReference>
<feature type="transmembrane region" description="Helical" evidence="1">
    <location>
        <begin position="72"/>
        <end position="91"/>
    </location>
</feature>
<evidence type="ECO:0000256" key="1">
    <source>
        <dbReference type="SAM" id="Phobius"/>
    </source>
</evidence>
<name>A0ABX2AJH8_9BACT</name>
<evidence type="ECO:0000313" key="2">
    <source>
        <dbReference type="EMBL" id="NPD90855.1"/>
    </source>
</evidence>
<reference evidence="2 3" key="1">
    <citation type="submission" date="2020-05" db="EMBL/GenBank/DDBJ databases">
        <title>Distinct polysaccharide utilization as determinants for interspecies competition between intestinal Prevotella spp.</title>
        <authorList>
            <person name="Galvez E.J.C."/>
            <person name="Iljazovic A."/>
            <person name="Strowig T."/>
        </authorList>
    </citation>
    <scope>NUCLEOTIDE SEQUENCE [LARGE SCALE GENOMIC DNA]</scope>
    <source>
        <strain evidence="2 3">PMUR</strain>
    </source>
</reference>
<feature type="transmembrane region" description="Helical" evidence="1">
    <location>
        <begin position="111"/>
        <end position="129"/>
    </location>
</feature>
<keyword evidence="1" id="KW-0812">Transmembrane</keyword>
<sequence length="132" mass="15099">MQRWNYFTLSLCLVGDIWLFVNTVFDGHTGIVVCPSKLLYDISCPGCGVTRACVRILHGDFSGGILMNPNSLVILFGMLDLHVFMLVDFICEKDYLYKCIVRLDRLFQNRIILVSFFIFELIIAVRNNILGI</sequence>
<keyword evidence="1" id="KW-1133">Transmembrane helix</keyword>
<gene>
    <name evidence="2" type="ORF">HPS56_00515</name>
</gene>